<dbReference type="STRING" id="400682.A0A1X7UEX4"/>
<sequence length="82" mass="9652">MERLETILKSYLKKPGESILGRLWIIFSYRYFEGGHKPYGYCYGTLPFTSIDAHRANPSRRGDLEILGYWLLQWSSLCVFIE</sequence>
<reference evidence="1" key="1">
    <citation type="submission" date="2017-05" db="UniProtKB">
        <authorList>
            <consortium name="EnsemblMetazoa"/>
        </authorList>
    </citation>
    <scope>IDENTIFICATION</scope>
</reference>
<accession>A0A1X7UEX4</accession>
<protein>
    <submittedName>
        <fullName evidence="1">Uncharacterized protein</fullName>
    </submittedName>
</protein>
<dbReference type="Gene3D" id="1.10.510.10">
    <property type="entry name" value="Transferase(Phosphotransferase) domain 1"/>
    <property type="match status" value="1"/>
</dbReference>
<dbReference type="AlphaFoldDB" id="A0A1X7UEX4"/>
<proteinExistence type="predicted"/>
<evidence type="ECO:0000313" key="1">
    <source>
        <dbReference type="EnsemblMetazoa" id="Aqu2.1.26514_001"/>
    </source>
</evidence>
<dbReference type="EnsemblMetazoa" id="Aqu2.1.26514_001">
    <property type="protein sequence ID" value="Aqu2.1.26514_001"/>
    <property type="gene ID" value="Aqu2.1.26514"/>
</dbReference>
<organism evidence="1">
    <name type="scientific">Amphimedon queenslandica</name>
    <name type="common">Sponge</name>
    <dbReference type="NCBI Taxonomy" id="400682"/>
    <lineage>
        <taxon>Eukaryota</taxon>
        <taxon>Metazoa</taxon>
        <taxon>Porifera</taxon>
        <taxon>Demospongiae</taxon>
        <taxon>Heteroscleromorpha</taxon>
        <taxon>Haplosclerida</taxon>
        <taxon>Niphatidae</taxon>
        <taxon>Amphimedon</taxon>
    </lineage>
</organism>
<dbReference type="OrthoDB" id="2687620at2759"/>
<dbReference type="InParanoid" id="A0A1X7UEX4"/>
<name>A0A1X7UEX4_AMPQE</name>